<dbReference type="EMBL" id="MT141586">
    <property type="protein sequence ID" value="QJA68098.1"/>
    <property type="molecule type" value="Genomic_DNA"/>
</dbReference>
<sequence>MKPIKIRWSEFPRETPIEVFIIQPYMGKIKAYGYQKYVEFNAYIILNKVERKFELVLPMEKVERAFQSLPVTVKNSELVRLVFQKQDMGKLNIISIEEVT</sequence>
<protein>
    <submittedName>
        <fullName evidence="1">Uncharacterized protein</fullName>
    </submittedName>
</protein>
<evidence type="ECO:0000313" key="2">
    <source>
        <dbReference type="EMBL" id="QJA88368.1"/>
    </source>
</evidence>
<evidence type="ECO:0000313" key="1">
    <source>
        <dbReference type="EMBL" id="QJA68098.1"/>
    </source>
</evidence>
<dbReference type="EMBL" id="MT142773">
    <property type="protein sequence ID" value="QJA88368.1"/>
    <property type="molecule type" value="Genomic_DNA"/>
</dbReference>
<gene>
    <name evidence="1" type="ORF">MM415A08542_0003</name>
    <name evidence="2" type="ORF">MM415B02778_0003</name>
</gene>
<organism evidence="1">
    <name type="scientific">viral metagenome</name>
    <dbReference type="NCBI Taxonomy" id="1070528"/>
    <lineage>
        <taxon>unclassified sequences</taxon>
        <taxon>metagenomes</taxon>
        <taxon>organismal metagenomes</taxon>
    </lineage>
</organism>
<name>A0A6M3JFJ6_9ZZZZ</name>
<proteinExistence type="predicted"/>
<reference evidence="1" key="1">
    <citation type="submission" date="2020-03" db="EMBL/GenBank/DDBJ databases">
        <title>The deep terrestrial virosphere.</title>
        <authorList>
            <person name="Holmfeldt K."/>
            <person name="Nilsson E."/>
            <person name="Simone D."/>
            <person name="Lopez-Fernandez M."/>
            <person name="Wu X."/>
            <person name="de Brujin I."/>
            <person name="Lundin D."/>
            <person name="Andersson A."/>
            <person name="Bertilsson S."/>
            <person name="Dopson M."/>
        </authorList>
    </citation>
    <scope>NUCLEOTIDE SEQUENCE</scope>
    <source>
        <strain evidence="1">MM415A08542</strain>
        <strain evidence="2">MM415B02778</strain>
    </source>
</reference>
<accession>A0A6M3JFJ6</accession>
<dbReference type="AlphaFoldDB" id="A0A6M3JFJ6"/>